<protein>
    <submittedName>
        <fullName evidence="3">ATP-binding protein</fullName>
    </submittedName>
</protein>
<dbReference type="InterPro" id="IPR038461">
    <property type="entry name" value="Schlafen_AlbA_2_dom_sf"/>
</dbReference>
<dbReference type="GO" id="GO:0005524">
    <property type="term" value="F:ATP binding"/>
    <property type="evidence" value="ECO:0007669"/>
    <property type="project" value="UniProtKB-KW"/>
</dbReference>
<proteinExistence type="predicted"/>
<evidence type="ECO:0000313" key="2">
    <source>
        <dbReference type="EMBL" id="CUP28626.1"/>
    </source>
</evidence>
<evidence type="ECO:0000313" key="4">
    <source>
        <dbReference type="Proteomes" id="UP000095709"/>
    </source>
</evidence>
<dbReference type="Pfam" id="PF04326">
    <property type="entry name" value="SLFN_AlbA_2"/>
    <property type="match status" value="1"/>
</dbReference>
<dbReference type="Proteomes" id="UP001199915">
    <property type="component" value="Unassembled WGS sequence"/>
</dbReference>
<name>A0A174M0L2_9FIRM</name>
<sequence>MTIEEILAGESKNVEFKENLPEKSIKYMKSVVAFANGTGVYWWRS</sequence>
<reference evidence="2 4" key="1">
    <citation type="submission" date="2015-09" db="EMBL/GenBank/DDBJ databases">
        <authorList>
            <consortium name="Pathogen Informatics"/>
        </authorList>
    </citation>
    <scope>NUCLEOTIDE SEQUENCE [LARGE SCALE GENOMIC DNA]</scope>
    <source>
        <strain evidence="2 4">2789STDY5834885</strain>
    </source>
</reference>
<keyword evidence="3" id="KW-0067">ATP-binding</keyword>
<evidence type="ECO:0000313" key="3">
    <source>
        <dbReference type="EMBL" id="MCG4765186.1"/>
    </source>
</evidence>
<keyword evidence="3" id="KW-0547">Nucleotide-binding</keyword>
<feature type="domain" description="Schlafen AlbA-2" evidence="1">
    <location>
        <begin position="10"/>
        <end position="39"/>
    </location>
</feature>
<dbReference type="Proteomes" id="UP000095709">
    <property type="component" value="Unassembled WGS sequence"/>
</dbReference>
<dbReference type="EMBL" id="JAKNFS010000008">
    <property type="protein sequence ID" value="MCG4765186.1"/>
    <property type="molecule type" value="Genomic_DNA"/>
</dbReference>
<evidence type="ECO:0000259" key="1">
    <source>
        <dbReference type="Pfam" id="PF04326"/>
    </source>
</evidence>
<gene>
    <name evidence="2" type="ORF">ERS852498_01637</name>
    <name evidence="3" type="ORF">L0N21_06630</name>
</gene>
<accession>A0A174M0L2</accession>
<dbReference type="AlphaFoldDB" id="A0A174M0L2"/>
<dbReference type="InterPro" id="IPR007421">
    <property type="entry name" value="Schlafen_AlbA_2_dom"/>
</dbReference>
<reference evidence="3" key="2">
    <citation type="submission" date="2022-01" db="EMBL/GenBank/DDBJ databases">
        <title>Collection of gut derived symbiotic bacterial strains cultured from healthy donors.</title>
        <authorList>
            <person name="Lin H."/>
            <person name="Kohout C."/>
            <person name="Waligurski E."/>
            <person name="Pamer E.G."/>
        </authorList>
    </citation>
    <scope>NUCLEOTIDE SEQUENCE</scope>
    <source>
        <strain evidence="3">DFI.5.49</strain>
    </source>
</reference>
<dbReference type="EMBL" id="CZAL01000008">
    <property type="protein sequence ID" value="CUP28626.1"/>
    <property type="molecule type" value="Genomic_DNA"/>
</dbReference>
<dbReference type="Gene3D" id="3.30.950.30">
    <property type="entry name" value="Schlafen, AAA domain"/>
    <property type="match status" value="1"/>
</dbReference>
<organism evidence="2 4">
    <name type="scientific">Fusicatenibacter saccharivorans</name>
    <dbReference type="NCBI Taxonomy" id="1150298"/>
    <lineage>
        <taxon>Bacteria</taxon>
        <taxon>Bacillati</taxon>
        <taxon>Bacillota</taxon>
        <taxon>Clostridia</taxon>
        <taxon>Lachnospirales</taxon>
        <taxon>Lachnospiraceae</taxon>
        <taxon>Fusicatenibacter</taxon>
    </lineage>
</organism>